<dbReference type="GO" id="GO:0006006">
    <property type="term" value="P:glucose metabolic process"/>
    <property type="evidence" value="ECO:0007669"/>
    <property type="project" value="TreeGrafter"/>
</dbReference>
<sequence>MSVQDVPVFLALPSLTPAIALEVLPRGLTIHRLYIQADGRTHDLVVGPEDPKGHLTQKYTNTIVGRYANRLPTTPEPFILSKNNLSSTFSPQSNESPTVSLHGGPTGFDSQVFTPQVDLSSVQLFTAKEKSEIEEKYNNGSGMVFSLISESGDQGFPGKLLVEVLVSLVEPKGPQTTQPELNLGAVVIVYRAKLLDEAVVTPINLTQHWGFNLDASLKDEIPDSLSVKEHALTIKSDHTIELDASGLSTGELLPVKGTHHAHAEKASGKIGENWPESGYDHFYVFNKAPPASQPTRISTSSLSATTSFVEELLTKEGQQIDPVVVIASDRSGLRLTFDTNQSGVQFYSNNLTNPSKGARKKIHGGSGISGHGDSYGVGTAAFLEFHEPLGAWLHPKTQGISKDDTLLASGEVYNNFVRMDVWFKSPGPSDLEP</sequence>
<keyword evidence="2" id="KW-1185">Reference proteome</keyword>
<dbReference type="EMBL" id="JASBNA010000035">
    <property type="protein sequence ID" value="KAK7682610.1"/>
    <property type="molecule type" value="Genomic_DNA"/>
</dbReference>
<dbReference type="InterPro" id="IPR008183">
    <property type="entry name" value="Aldose_1/G6P_1-epimerase"/>
</dbReference>
<dbReference type="SUPFAM" id="SSF74650">
    <property type="entry name" value="Galactose mutarotase-like"/>
    <property type="match status" value="1"/>
</dbReference>
<comment type="caution">
    <text evidence="1">The sequence shown here is derived from an EMBL/GenBank/DDBJ whole genome shotgun (WGS) entry which is preliminary data.</text>
</comment>
<evidence type="ECO:0000313" key="2">
    <source>
        <dbReference type="Proteomes" id="UP001385951"/>
    </source>
</evidence>
<evidence type="ECO:0000313" key="1">
    <source>
        <dbReference type="EMBL" id="KAK7682610.1"/>
    </source>
</evidence>
<dbReference type="PANTHER" id="PTHR10091">
    <property type="entry name" value="ALDOSE-1-EPIMERASE"/>
    <property type="match status" value="1"/>
</dbReference>
<reference evidence="1 2" key="1">
    <citation type="submission" date="2022-09" db="EMBL/GenBank/DDBJ databases">
        <authorList>
            <person name="Palmer J.M."/>
        </authorList>
    </citation>
    <scope>NUCLEOTIDE SEQUENCE [LARGE SCALE GENOMIC DNA]</scope>
    <source>
        <strain evidence="1 2">DSM 7382</strain>
    </source>
</reference>
<dbReference type="Gene3D" id="2.70.98.10">
    <property type="match status" value="1"/>
</dbReference>
<dbReference type="Pfam" id="PF01263">
    <property type="entry name" value="Aldose_epim"/>
    <property type="match status" value="1"/>
</dbReference>
<dbReference type="PANTHER" id="PTHR10091:SF0">
    <property type="entry name" value="GALACTOSE MUTAROTASE"/>
    <property type="match status" value="1"/>
</dbReference>
<dbReference type="GO" id="GO:0004034">
    <property type="term" value="F:aldose 1-epimerase activity"/>
    <property type="evidence" value="ECO:0007669"/>
    <property type="project" value="TreeGrafter"/>
</dbReference>
<dbReference type="Proteomes" id="UP001385951">
    <property type="component" value="Unassembled WGS sequence"/>
</dbReference>
<organism evidence="1 2">
    <name type="scientific">Cerrena zonata</name>
    <dbReference type="NCBI Taxonomy" id="2478898"/>
    <lineage>
        <taxon>Eukaryota</taxon>
        <taxon>Fungi</taxon>
        <taxon>Dikarya</taxon>
        <taxon>Basidiomycota</taxon>
        <taxon>Agaricomycotina</taxon>
        <taxon>Agaricomycetes</taxon>
        <taxon>Polyporales</taxon>
        <taxon>Cerrenaceae</taxon>
        <taxon>Cerrena</taxon>
    </lineage>
</organism>
<dbReference type="AlphaFoldDB" id="A0AAW0FUS5"/>
<proteinExistence type="predicted"/>
<name>A0AAW0FUS5_9APHY</name>
<protein>
    <recommendedName>
        <fullName evidence="3">Galactose mutarotase-like protein</fullName>
    </recommendedName>
</protein>
<dbReference type="GO" id="GO:0033499">
    <property type="term" value="P:galactose catabolic process via UDP-galactose, Leloir pathway"/>
    <property type="evidence" value="ECO:0007669"/>
    <property type="project" value="TreeGrafter"/>
</dbReference>
<gene>
    <name evidence="1" type="ORF">QCA50_014410</name>
</gene>
<evidence type="ECO:0008006" key="3">
    <source>
        <dbReference type="Google" id="ProtNLM"/>
    </source>
</evidence>
<accession>A0AAW0FUS5</accession>
<dbReference type="InterPro" id="IPR014718">
    <property type="entry name" value="GH-type_carb-bd"/>
</dbReference>
<dbReference type="GO" id="GO:0030246">
    <property type="term" value="F:carbohydrate binding"/>
    <property type="evidence" value="ECO:0007669"/>
    <property type="project" value="InterPro"/>
</dbReference>
<dbReference type="InterPro" id="IPR011013">
    <property type="entry name" value="Gal_mutarotase_sf_dom"/>
</dbReference>